<accession>A0A1D3JKF8</accession>
<dbReference type="Proteomes" id="UP000219813">
    <property type="component" value="Chromosome 1"/>
</dbReference>
<dbReference type="EMBL" id="LT594622">
    <property type="protein sequence ID" value="SBT86951.1"/>
    <property type="molecule type" value="Genomic_DNA"/>
</dbReference>
<dbReference type="CDD" id="cd07813">
    <property type="entry name" value="COQ10p_like"/>
    <property type="match status" value="1"/>
</dbReference>
<dbReference type="GO" id="GO:0005739">
    <property type="term" value="C:mitochondrion"/>
    <property type="evidence" value="ECO:0007669"/>
    <property type="project" value="TreeGrafter"/>
</dbReference>
<dbReference type="KEGG" id="pmal:PMUG01_01024500"/>
<dbReference type="PANTHER" id="PTHR12901:SF10">
    <property type="entry name" value="COENZYME Q-BINDING PROTEIN COQ10, MITOCHONDRIAL"/>
    <property type="match status" value="1"/>
</dbReference>
<dbReference type="OMA" id="NFMRMYI"/>
<sequence>MRIVLLTKITSTVSMNTYKTSFNRRFSSFQNKFIKNKEIIYRNNVDIVCKSHIFFCTVLNVDGYKHFLPYVTDSKITEKAQRHFKAILQIENILFKEKYNSIIKFNYPTTITVSSEDSKLFNHLITRWIIKEKQNCINVDFYINFRLKNIIYQNFMNLYIKELGKKILYAFIKESQGNNLKNMDDFFPNLIKK</sequence>
<name>A0A1D3JKF8_PLAMA</name>
<dbReference type="SUPFAM" id="SSF55961">
    <property type="entry name" value="Bet v1-like"/>
    <property type="match status" value="1"/>
</dbReference>
<evidence type="ECO:0000313" key="2">
    <source>
        <dbReference type="Proteomes" id="UP000219813"/>
    </source>
</evidence>
<dbReference type="AlphaFoldDB" id="A0A1D3JKF8"/>
<organism evidence="1 2">
    <name type="scientific">Plasmodium malariae</name>
    <dbReference type="NCBI Taxonomy" id="5858"/>
    <lineage>
        <taxon>Eukaryota</taxon>
        <taxon>Sar</taxon>
        <taxon>Alveolata</taxon>
        <taxon>Apicomplexa</taxon>
        <taxon>Aconoidasida</taxon>
        <taxon>Haemosporida</taxon>
        <taxon>Plasmodiidae</taxon>
        <taxon>Plasmodium</taxon>
        <taxon>Plasmodium (Plasmodium)</taxon>
    </lineage>
</organism>
<reference evidence="1 2" key="1">
    <citation type="submission" date="2016-06" db="EMBL/GenBank/DDBJ databases">
        <authorList>
            <consortium name="Pathogen Informatics"/>
        </authorList>
    </citation>
    <scope>NUCLEOTIDE SEQUENCE [LARGE SCALE GENOMIC DNA]</scope>
</reference>
<dbReference type="RefSeq" id="XP_028860034.1">
    <property type="nucleotide sequence ID" value="XM_029008479.1"/>
</dbReference>
<evidence type="ECO:0000313" key="1">
    <source>
        <dbReference type="EMBL" id="SBT86951.1"/>
    </source>
</evidence>
<protein>
    <submittedName>
        <fullName evidence="1">Coenzyme Q-binding protein COQ10 homolog, mitochondrial, putative</fullName>
    </submittedName>
</protein>
<dbReference type="GO" id="GO:0048039">
    <property type="term" value="F:ubiquinone binding"/>
    <property type="evidence" value="ECO:0007669"/>
    <property type="project" value="InterPro"/>
</dbReference>
<dbReference type="GeneID" id="39866397"/>
<dbReference type="Gene3D" id="3.30.530.20">
    <property type="match status" value="1"/>
</dbReference>
<gene>
    <name evidence="1" type="primary">COQ10</name>
    <name evidence="1" type="ORF">PMUG01_01024500</name>
</gene>
<dbReference type="InterPro" id="IPR023393">
    <property type="entry name" value="START-like_dom_sf"/>
</dbReference>
<dbReference type="VEuPathDB" id="PlasmoDB:PmUG01_01024500"/>
<dbReference type="OrthoDB" id="292693at2759"/>
<keyword evidence="2" id="KW-1185">Reference proteome</keyword>
<proteinExistence type="predicted"/>
<dbReference type="GO" id="GO:0045333">
    <property type="term" value="P:cellular respiration"/>
    <property type="evidence" value="ECO:0007669"/>
    <property type="project" value="InterPro"/>
</dbReference>
<dbReference type="InterPro" id="IPR044996">
    <property type="entry name" value="COQ10-like"/>
</dbReference>
<dbReference type="PANTHER" id="PTHR12901">
    <property type="entry name" value="SPERM PROTEIN HOMOLOG"/>
    <property type="match status" value="1"/>
</dbReference>